<dbReference type="InterPro" id="IPR018247">
    <property type="entry name" value="EF_Hand_1_Ca_BS"/>
</dbReference>
<organism evidence="5 6">
    <name type="scientific">Candidatus Nealsonbacteria bacterium CG23_combo_of_CG06-09_8_20_14_all_39_17</name>
    <dbReference type="NCBI Taxonomy" id="1974722"/>
    <lineage>
        <taxon>Bacteria</taxon>
        <taxon>Candidatus Nealsoniibacteriota</taxon>
    </lineage>
</organism>
<dbReference type="InterPro" id="IPR013783">
    <property type="entry name" value="Ig-like_fold"/>
</dbReference>
<keyword evidence="3" id="KW-0732">Signal</keyword>
<evidence type="ECO:0000256" key="2">
    <source>
        <dbReference type="SAM" id="Phobius"/>
    </source>
</evidence>
<evidence type="ECO:0000259" key="4">
    <source>
        <dbReference type="Pfam" id="PF19077"/>
    </source>
</evidence>
<keyword evidence="2" id="KW-1133">Transmembrane helix</keyword>
<proteinExistence type="predicted"/>
<protein>
    <recommendedName>
        <fullName evidence="4">Bacterial Ig-like domain-containing protein</fullName>
    </recommendedName>
</protein>
<dbReference type="EMBL" id="PCRO01000017">
    <property type="protein sequence ID" value="PIP22933.1"/>
    <property type="molecule type" value="Genomic_DNA"/>
</dbReference>
<feature type="signal peptide" evidence="3">
    <location>
        <begin position="1"/>
        <end position="28"/>
    </location>
</feature>
<sequence>MKKYFYFIITIFICLSVLPSVTFSSTQAELEAELNSLLERLNQAQDLLSQQTTVTGNTAVVPCVYTYNDWEPCVSSGIQTREYSETPINCQRVIEPVVQQKCFYVKPIITVPVPISTGTTKIEATDIKPVDTKDSATKDTTIITPTTGVETNTGTDIIKNTEGVKNIEGATTVVNVEPCVYGYSAWSDCVSGVKTRMILSESPSGCRTNNPVLYQKCDFSTIIPQPTISVNVLAPAPQSVLMPGVVSPSNFNDRTNEDWQKYYFNSETCLNENTCGGLADPDKDGLSNNEEYRFGTNPKSSDSDRDGYVDANEIQDGRNPLLSGSETKSDTIIFESPKDSGEVKKELYQVTNVEMVKTEEGTSALKISGKALPNIYITVFIYSDPIVLTIKTDSNGDWSYTLDKPLEEGNHEVYVAVADNTGKVTAKSEPILFVQTAEATTIYIPSLTGGEKKEKEISPTKAWFEGNYLIFIAIGLVGISVSLLAIGLIKMKKAE</sequence>
<evidence type="ECO:0000313" key="6">
    <source>
        <dbReference type="Proteomes" id="UP000229976"/>
    </source>
</evidence>
<dbReference type="InterPro" id="IPR044016">
    <property type="entry name" value="Big_13"/>
</dbReference>
<accession>A0A2G9YW08</accession>
<reference evidence="5 6" key="1">
    <citation type="submission" date="2017-09" db="EMBL/GenBank/DDBJ databases">
        <title>Depth-based differentiation of microbial function through sediment-hosted aquifers and enrichment of novel symbionts in the deep terrestrial subsurface.</title>
        <authorList>
            <person name="Probst A.J."/>
            <person name="Ladd B."/>
            <person name="Jarett J.K."/>
            <person name="Geller-Mcgrath D.E."/>
            <person name="Sieber C.M."/>
            <person name="Emerson J.B."/>
            <person name="Anantharaman K."/>
            <person name="Thomas B.C."/>
            <person name="Malmstrom R."/>
            <person name="Stieglmeier M."/>
            <person name="Klingl A."/>
            <person name="Woyke T."/>
            <person name="Ryan C.M."/>
            <person name="Banfield J.F."/>
        </authorList>
    </citation>
    <scope>NUCLEOTIDE SEQUENCE [LARGE SCALE GENOMIC DNA]</scope>
    <source>
        <strain evidence="5">CG23_combo_of_CG06-09_8_20_14_all_39_17</strain>
    </source>
</reference>
<feature type="chain" id="PRO_5013567427" description="Bacterial Ig-like domain-containing protein" evidence="3">
    <location>
        <begin position="29"/>
        <end position="495"/>
    </location>
</feature>
<dbReference type="PROSITE" id="PS00018">
    <property type="entry name" value="EF_HAND_1"/>
    <property type="match status" value="1"/>
</dbReference>
<evidence type="ECO:0000256" key="1">
    <source>
        <dbReference type="SAM" id="MobiDB-lite"/>
    </source>
</evidence>
<dbReference type="AlphaFoldDB" id="A0A2G9YW08"/>
<evidence type="ECO:0000313" key="5">
    <source>
        <dbReference type="EMBL" id="PIP22933.1"/>
    </source>
</evidence>
<dbReference type="Gene3D" id="2.60.40.10">
    <property type="entry name" value="Immunoglobulins"/>
    <property type="match status" value="1"/>
</dbReference>
<evidence type="ECO:0000256" key="3">
    <source>
        <dbReference type="SAM" id="SignalP"/>
    </source>
</evidence>
<comment type="caution">
    <text evidence="5">The sequence shown here is derived from an EMBL/GenBank/DDBJ whole genome shotgun (WGS) entry which is preliminary data.</text>
</comment>
<feature type="compositionally biased region" description="Basic and acidic residues" evidence="1">
    <location>
        <begin position="281"/>
        <end position="293"/>
    </location>
</feature>
<dbReference type="Pfam" id="PF19077">
    <property type="entry name" value="Big_13"/>
    <property type="match status" value="1"/>
</dbReference>
<keyword evidence="2" id="KW-0472">Membrane</keyword>
<keyword evidence="2" id="KW-0812">Transmembrane</keyword>
<gene>
    <name evidence="5" type="ORF">COX37_01365</name>
</gene>
<dbReference type="Proteomes" id="UP000229976">
    <property type="component" value="Unassembled WGS sequence"/>
</dbReference>
<feature type="domain" description="Bacterial Ig-like" evidence="4">
    <location>
        <begin position="366"/>
        <end position="429"/>
    </location>
</feature>
<name>A0A2G9YW08_9BACT</name>
<feature type="transmembrane region" description="Helical" evidence="2">
    <location>
        <begin position="468"/>
        <end position="489"/>
    </location>
</feature>
<feature type="region of interest" description="Disordered" evidence="1">
    <location>
        <begin position="281"/>
        <end position="328"/>
    </location>
</feature>